<keyword evidence="3" id="KW-0347">Helicase</keyword>
<dbReference type="InterPro" id="IPR014001">
    <property type="entry name" value="Helicase_ATP-bd"/>
</dbReference>
<reference evidence="3 4" key="1">
    <citation type="submission" date="2014-07" db="EMBL/GenBank/DDBJ databases">
        <title>The Complete Genome of Enterotoxigenic Escherichia coli Siphophage Seurat.</title>
        <authorList>
            <person name="Doan D.P."/>
            <person name="Lessor L.E."/>
            <person name="Hernandez A.C."/>
            <person name="Everett G.F.K."/>
        </authorList>
    </citation>
    <scope>NUCLEOTIDE SEQUENCE [LARGE SCALE GENOMIC DNA]</scope>
</reference>
<keyword evidence="4" id="KW-1185">Reference proteome</keyword>
<dbReference type="GeneID" id="24608657"/>
<dbReference type="InterPro" id="IPR001650">
    <property type="entry name" value="Helicase_C-like"/>
</dbReference>
<dbReference type="PANTHER" id="PTHR47396:SF1">
    <property type="entry name" value="ATP-DEPENDENT HELICASE IRC3-RELATED"/>
    <property type="match status" value="1"/>
</dbReference>
<dbReference type="SMART" id="SM00487">
    <property type="entry name" value="DEXDc"/>
    <property type="match status" value="1"/>
</dbReference>
<keyword evidence="3" id="KW-0547">Nucleotide-binding</keyword>
<dbReference type="InterPro" id="IPR006935">
    <property type="entry name" value="Helicase/UvrB_N"/>
</dbReference>
<feature type="domain" description="Helicase ATP-binding" evidence="1">
    <location>
        <begin position="19"/>
        <end position="160"/>
    </location>
</feature>
<protein>
    <submittedName>
        <fullName evidence="3">Helicase</fullName>
    </submittedName>
</protein>
<feature type="domain" description="Helicase C-terminal" evidence="2">
    <location>
        <begin position="243"/>
        <end position="387"/>
    </location>
</feature>
<keyword evidence="3" id="KW-0378">Hydrolase</keyword>
<dbReference type="RefSeq" id="YP_009151990.1">
    <property type="nucleotide sequence ID" value="NC_027378.1"/>
</dbReference>
<dbReference type="InterPro" id="IPR027417">
    <property type="entry name" value="P-loop_NTPase"/>
</dbReference>
<dbReference type="PROSITE" id="PS51194">
    <property type="entry name" value="HELICASE_CTER"/>
    <property type="match status" value="1"/>
</dbReference>
<dbReference type="GO" id="GO:0003677">
    <property type="term" value="F:DNA binding"/>
    <property type="evidence" value="ECO:0007669"/>
    <property type="project" value="InterPro"/>
</dbReference>
<dbReference type="OrthoDB" id="1659at10239"/>
<dbReference type="InterPro" id="IPR050742">
    <property type="entry name" value="Helicase_Restrict-Modif_Enz"/>
</dbReference>
<dbReference type="Proteomes" id="UP000030205">
    <property type="component" value="Segment"/>
</dbReference>
<dbReference type="SUPFAM" id="SSF52540">
    <property type="entry name" value="P-loop containing nucleoside triphosphate hydrolases"/>
    <property type="match status" value="1"/>
</dbReference>
<evidence type="ECO:0000313" key="3">
    <source>
        <dbReference type="EMBL" id="AIW03909.1"/>
    </source>
</evidence>
<proteinExistence type="predicted"/>
<dbReference type="EMBL" id="KM236243">
    <property type="protein sequence ID" value="AIW03909.1"/>
    <property type="molecule type" value="Genomic_DNA"/>
</dbReference>
<dbReference type="PROSITE" id="PS51192">
    <property type="entry name" value="HELICASE_ATP_BIND_1"/>
    <property type="match status" value="1"/>
</dbReference>
<dbReference type="SMART" id="SM00490">
    <property type="entry name" value="HELICc"/>
    <property type="match status" value="1"/>
</dbReference>
<dbReference type="GO" id="GO:0005524">
    <property type="term" value="F:ATP binding"/>
    <property type="evidence" value="ECO:0007669"/>
    <property type="project" value="InterPro"/>
</dbReference>
<name>A0A0A0RQI2_9CAUD</name>
<dbReference type="KEGG" id="vg:24608657"/>
<accession>A0A0A0RQI2</accession>
<evidence type="ECO:0000313" key="4">
    <source>
        <dbReference type="Proteomes" id="UP000030205"/>
    </source>
</evidence>
<dbReference type="Gene3D" id="3.40.50.300">
    <property type="entry name" value="P-loop containing nucleotide triphosphate hydrolases"/>
    <property type="match status" value="2"/>
</dbReference>
<sequence length="658" mass="73921">MQLRDYQQEAVYSVFRYFDAEKGNAGNPLILLPTGTGKSLVIAGFLDLLYKWYPNQRVMMLTHVKELIAQNYDKLMKVWPEAPAGIYSAGLKRKEVYNLITFAGVASVAKHPKKFGKVDLIFVDEAHLISPRDATMYKKFFAALREVNPYLKIIGLTATPYRLGYGSIVKENEDDDALFDKVTFDATTPEAFNWFLEQGYLLPVVPKRTKMELDLNGVGKRGGEFIQSELQSAVNRDDATLRALEEAIECGEDRQSWLIFCSGIEHAKDACDMLNDMGISCGCIHSKLDAKERDEIIEKFKRGEFRALTNNNVLTTGFDHPMLDLIIMLRPTASAVLWVQMLGRGTRPVYAEGFDLSTQEGRLQAIAASPKQNCLVLDFSGNTRRLGPINDPVKPKRPGEKGAGTAPVKECDVCGSYNHASARYCGGFAPIPMDSVTQEQVQQLYLKGFRLRGTDYVKEGFCGHEFKFQTKLKKAASTEALIKQDIPVVEDFKVTHVTYAKHTKRNDSSKPPTMKVTYYCGSKIFSEWVALLHGDWAGRKAVAWWKKRTHLPLPQTIEEALDVAAMLKTPKYIKVHTNKKWPEILNYDYDGTCFGKFEAPQDDQAIQVKVYGQDGTTEGPSYNDDVSWDDIVSQNTQGITVNNVVNPVQADDPDYVPF</sequence>
<dbReference type="GO" id="GO:0004386">
    <property type="term" value="F:helicase activity"/>
    <property type="evidence" value="ECO:0007669"/>
    <property type="project" value="UniProtKB-KW"/>
</dbReference>
<dbReference type="Pfam" id="PF00271">
    <property type="entry name" value="Helicase_C"/>
    <property type="match status" value="1"/>
</dbReference>
<evidence type="ECO:0000259" key="2">
    <source>
        <dbReference type="PROSITE" id="PS51194"/>
    </source>
</evidence>
<dbReference type="Pfam" id="PF04851">
    <property type="entry name" value="ResIII"/>
    <property type="match status" value="1"/>
</dbReference>
<keyword evidence="3" id="KW-0067">ATP-binding</keyword>
<dbReference type="PANTHER" id="PTHR47396">
    <property type="entry name" value="TYPE I RESTRICTION ENZYME ECOKI R PROTEIN"/>
    <property type="match status" value="1"/>
</dbReference>
<evidence type="ECO:0000259" key="1">
    <source>
        <dbReference type="PROSITE" id="PS51192"/>
    </source>
</evidence>
<gene>
    <name evidence="3" type="ORF">CPT_Seurat46</name>
</gene>
<dbReference type="GO" id="GO:0016787">
    <property type="term" value="F:hydrolase activity"/>
    <property type="evidence" value="ECO:0007669"/>
    <property type="project" value="InterPro"/>
</dbReference>
<organism evidence="3 4">
    <name type="scientific">Escherichia phage Seurat</name>
    <dbReference type="NCBI Taxonomy" id="1540098"/>
    <lineage>
        <taxon>Viruses</taxon>
        <taxon>Duplodnaviria</taxon>
        <taxon>Heunggongvirae</taxon>
        <taxon>Uroviricota</taxon>
        <taxon>Caudoviricetes</taxon>
        <taxon>Queuovirinae</taxon>
        <taxon>Seuratvirus</taxon>
        <taxon>Seuratvirus seurat</taxon>
    </lineage>
</organism>